<proteinExistence type="inferred from homology"/>
<comment type="subunit">
    <text evidence="2">Heterodimer of a B chain and an A chain linked by two disulfide bonds.</text>
</comment>
<dbReference type="Proteomes" id="UP000478052">
    <property type="component" value="Unassembled WGS sequence"/>
</dbReference>
<keyword evidence="9" id="KW-1185">Reference proteome</keyword>
<keyword evidence="5" id="KW-1015">Disulfide bond</keyword>
<accession>A0A6G0YKA1</accession>
<reference evidence="8 9" key="1">
    <citation type="submission" date="2019-08" db="EMBL/GenBank/DDBJ databases">
        <title>Whole genome of Aphis craccivora.</title>
        <authorList>
            <person name="Voronova N.V."/>
            <person name="Shulinski R.S."/>
            <person name="Bandarenka Y.V."/>
            <person name="Zhorov D.G."/>
            <person name="Warner D."/>
        </authorList>
    </citation>
    <scope>NUCLEOTIDE SEQUENCE [LARGE SCALE GENOMIC DNA]</scope>
    <source>
        <strain evidence="8">180601</strain>
        <tissue evidence="8">Whole Body</tissue>
    </source>
</reference>
<evidence type="ECO:0000259" key="7">
    <source>
        <dbReference type="SMART" id="SM00078"/>
    </source>
</evidence>
<dbReference type="OrthoDB" id="6330326at2759"/>
<dbReference type="GO" id="GO:0005576">
    <property type="term" value="C:extracellular region"/>
    <property type="evidence" value="ECO:0007669"/>
    <property type="project" value="InterPro"/>
</dbReference>
<sequence>MKISVNLSILLLTLIIKIVIANANLQLPPQQYCGSSLANIMQIVCKNKYNGPSHGKKRNEIDSDLLDYKDLEDYNAVDYPYQSRQEAMLFMPTRIVRSSKRTIIDECCRRPCLISELKGYCANQD</sequence>
<evidence type="ECO:0000313" key="9">
    <source>
        <dbReference type="Proteomes" id="UP000478052"/>
    </source>
</evidence>
<evidence type="ECO:0000256" key="1">
    <source>
        <dbReference type="ARBA" id="ARBA00009034"/>
    </source>
</evidence>
<organism evidence="8 9">
    <name type="scientific">Aphis craccivora</name>
    <name type="common">Cowpea aphid</name>
    <dbReference type="NCBI Taxonomy" id="307492"/>
    <lineage>
        <taxon>Eukaryota</taxon>
        <taxon>Metazoa</taxon>
        <taxon>Ecdysozoa</taxon>
        <taxon>Arthropoda</taxon>
        <taxon>Hexapoda</taxon>
        <taxon>Insecta</taxon>
        <taxon>Pterygota</taxon>
        <taxon>Neoptera</taxon>
        <taxon>Paraneoptera</taxon>
        <taxon>Hemiptera</taxon>
        <taxon>Sternorrhyncha</taxon>
        <taxon>Aphidomorpha</taxon>
        <taxon>Aphidoidea</taxon>
        <taxon>Aphididae</taxon>
        <taxon>Aphidini</taxon>
        <taxon>Aphis</taxon>
        <taxon>Aphis</taxon>
    </lineage>
</organism>
<evidence type="ECO:0000256" key="4">
    <source>
        <dbReference type="ARBA" id="ARBA00022729"/>
    </source>
</evidence>
<keyword evidence="4 6" id="KW-0732">Signal</keyword>
<dbReference type="Pfam" id="PF00049">
    <property type="entry name" value="Insulin"/>
    <property type="match status" value="1"/>
</dbReference>
<keyword evidence="3" id="KW-0165">Cleavage on pair of basic residues</keyword>
<feature type="domain" description="Insulin-like" evidence="7">
    <location>
        <begin position="30"/>
        <end position="121"/>
    </location>
</feature>
<evidence type="ECO:0000256" key="2">
    <source>
        <dbReference type="ARBA" id="ARBA00011207"/>
    </source>
</evidence>
<dbReference type="InterPro" id="IPR036438">
    <property type="entry name" value="Insulin-like_sf"/>
</dbReference>
<dbReference type="SMART" id="SM00078">
    <property type="entry name" value="IlGF"/>
    <property type="match status" value="1"/>
</dbReference>
<dbReference type="PIRSF" id="PIRSF018431">
    <property type="entry name" value="Molluscan_insulin_rel_peptide"/>
    <property type="match status" value="1"/>
</dbReference>
<dbReference type="PANTHER" id="PTHR13647:SF4">
    <property type="entry name" value="INSULIN-LIKE PEPTIDE 1-RELATED"/>
    <property type="match status" value="1"/>
</dbReference>
<dbReference type="AlphaFoldDB" id="A0A6G0YKA1"/>
<feature type="chain" id="PRO_5026033784" evidence="6">
    <location>
        <begin position="22"/>
        <end position="125"/>
    </location>
</feature>
<dbReference type="InterPro" id="IPR016179">
    <property type="entry name" value="Insulin-like"/>
</dbReference>
<feature type="signal peptide" evidence="6">
    <location>
        <begin position="1"/>
        <end position="21"/>
    </location>
</feature>
<dbReference type="PANTHER" id="PTHR13647">
    <property type="entry name" value="INSULIN-LIKE PEPTIDE 2-RELATED"/>
    <property type="match status" value="1"/>
</dbReference>
<comment type="similarity">
    <text evidence="1">Belongs to the insulin family.</text>
</comment>
<evidence type="ECO:0000256" key="5">
    <source>
        <dbReference type="ARBA" id="ARBA00023157"/>
    </source>
</evidence>
<evidence type="ECO:0000313" key="8">
    <source>
        <dbReference type="EMBL" id="KAF0757532.1"/>
    </source>
</evidence>
<dbReference type="InterPro" id="IPR022352">
    <property type="entry name" value="Ins/IGF/rlx"/>
</dbReference>
<dbReference type="SUPFAM" id="SSF56994">
    <property type="entry name" value="Insulin-like"/>
    <property type="match status" value="1"/>
</dbReference>
<dbReference type="EMBL" id="VUJU01003547">
    <property type="protein sequence ID" value="KAF0757532.1"/>
    <property type="molecule type" value="Genomic_DNA"/>
</dbReference>
<comment type="caution">
    <text evidence="8">The sequence shown here is derived from an EMBL/GenBank/DDBJ whole genome shotgun (WGS) entry which is preliminary data.</text>
</comment>
<gene>
    <name evidence="8" type="ORF">FWK35_00007790</name>
</gene>
<dbReference type="PRINTS" id="PR00276">
    <property type="entry name" value="INSULINFAMLY"/>
</dbReference>
<evidence type="ECO:0000256" key="6">
    <source>
        <dbReference type="SAM" id="SignalP"/>
    </source>
</evidence>
<dbReference type="Gene3D" id="1.10.100.10">
    <property type="entry name" value="Insulin-like"/>
    <property type="match status" value="1"/>
</dbReference>
<evidence type="ECO:0000256" key="3">
    <source>
        <dbReference type="ARBA" id="ARBA00022685"/>
    </source>
</evidence>
<dbReference type="GO" id="GO:0005179">
    <property type="term" value="F:hormone activity"/>
    <property type="evidence" value="ECO:0007669"/>
    <property type="project" value="InterPro"/>
</dbReference>
<protein>
    <submittedName>
        <fullName evidence="8">LIRP protein</fullName>
    </submittedName>
</protein>
<name>A0A6G0YKA1_APHCR</name>